<reference evidence="2 3" key="1">
    <citation type="submission" date="2019-02" db="EMBL/GenBank/DDBJ databases">
        <authorList>
            <consortium name="Pathogen Informatics"/>
        </authorList>
    </citation>
    <scope>NUCLEOTIDE SEQUENCE [LARGE SCALE GENOMIC DNA]</scope>
    <source>
        <strain evidence="2 3">3012STDY6944375</strain>
    </source>
</reference>
<proteinExistence type="predicted"/>
<accession>A0A4U8WHB5</accession>
<dbReference type="Proteomes" id="UP000290013">
    <property type="component" value="Chromosome"/>
</dbReference>
<evidence type="ECO:0000313" key="2">
    <source>
        <dbReference type="EMBL" id="VFB05186.1"/>
    </source>
</evidence>
<evidence type="ECO:0000256" key="1">
    <source>
        <dbReference type="SAM" id="SignalP"/>
    </source>
</evidence>
<sequence length="181" mass="20114">MKSLFPILFLLLSGSMLSQIKNDSVFPDRGNMKTSIYSAFLVGYNFSGDAKDNSERWKSGQMHTIELLYAKVFKYGGPHGGSKVYYIGSDLSLSNKYDFFVAPKIGINVGAGLIFGAEIQLQTNFEQFVPRIMPYLGLGGWGGKFYIGYNFRMAKAENLPVNTGHIGLTWAIIKGKDKNKN</sequence>
<dbReference type="EMBL" id="LR215974">
    <property type="protein sequence ID" value="VFB05186.1"/>
    <property type="molecule type" value="Genomic_DNA"/>
</dbReference>
<organism evidence="2 3">
    <name type="scientific">Chryseobacterium taihuense</name>
    <dbReference type="NCBI Taxonomy" id="1141221"/>
    <lineage>
        <taxon>Bacteria</taxon>
        <taxon>Pseudomonadati</taxon>
        <taxon>Bacteroidota</taxon>
        <taxon>Flavobacteriia</taxon>
        <taxon>Flavobacteriales</taxon>
        <taxon>Weeksellaceae</taxon>
        <taxon>Chryseobacterium group</taxon>
        <taxon>Chryseobacterium</taxon>
    </lineage>
</organism>
<feature type="chain" id="PRO_5020230032" description="Lipid A 3-O-deacylase (PagL)" evidence="1">
    <location>
        <begin position="19"/>
        <end position="181"/>
    </location>
</feature>
<evidence type="ECO:0008006" key="4">
    <source>
        <dbReference type="Google" id="ProtNLM"/>
    </source>
</evidence>
<feature type="signal peptide" evidence="1">
    <location>
        <begin position="1"/>
        <end position="18"/>
    </location>
</feature>
<name>A0A4U8WHB5_9FLAO</name>
<dbReference type="AlphaFoldDB" id="A0A4U8WHB5"/>
<gene>
    <name evidence="2" type="ORF">NCTC12078_03247</name>
</gene>
<evidence type="ECO:0000313" key="3">
    <source>
        <dbReference type="Proteomes" id="UP000290013"/>
    </source>
</evidence>
<dbReference type="KEGG" id="ctai:NCTC12078_03247"/>
<protein>
    <recommendedName>
        <fullName evidence="4">Lipid A 3-O-deacylase (PagL)</fullName>
    </recommendedName>
</protein>
<keyword evidence="1" id="KW-0732">Signal</keyword>